<dbReference type="KEGG" id="sng:SNE_A12830"/>
<evidence type="ECO:0000313" key="2">
    <source>
        <dbReference type="Proteomes" id="UP000000496"/>
    </source>
</evidence>
<organism evidence="1 2">
    <name type="scientific">Simkania negevensis (strain ATCC VR-1471 / DSM 27360 / Z)</name>
    <dbReference type="NCBI Taxonomy" id="331113"/>
    <lineage>
        <taxon>Bacteria</taxon>
        <taxon>Pseudomonadati</taxon>
        <taxon>Chlamydiota</taxon>
        <taxon>Chlamydiia</taxon>
        <taxon>Parachlamydiales</taxon>
        <taxon>Simkaniaceae</taxon>
        <taxon>Simkania</taxon>
    </lineage>
</organism>
<keyword evidence="2" id="KW-1185">Reference proteome</keyword>
<reference evidence="1 2" key="2">
    <citation type="journal article" date="2011" name="Mol. Biol. Evol.">
        <title>Unity in variety--the pan-genome of the Chlamydiae.</title>
        <authorList>
            <person name="Collingro A."/>
            <person name="Tischler P."/>
            <person name="Weinmaier T."/>
            <person name="Penz T."/>
            <person name="Heinz E."/>
            <person name="Brunham R.C."/>
            <person name="Read T.D."/>
            <person name="Bavoil P.M."/>
            <person name="Sachse K."/>
            <person name="Kahane S."/>
            <person name="Friedman M.G."/>
            <person name="Rattei T."/>
            <person name="Myers G.S."/>
            <person name="Horn M."/>
        </authorList>
    </citation>
    <scope>NUCLEOTIDE SEQUENCE [LARGE SCALE GENOMIC DNA]</scope>
    <source>
        <strain evidence="2">ATCC VR-1471 / Z</strain>
    </source>
</reference>
<sequence>MYLNDKKSRKMKEFPHKPLMCIALAKFLVLEGGKKGGSVSFRLSPLLQQFNFLAY</sequence>
<reference key="1">
    <citation type="journal article" date="2011" name="Mol. Biol. Evol.">
        <title>Unity in variety -- the pan-genome of the Chlamydiae.</title>
        <authorList>
            <person name="Collingro A."/>
            <person name="Tischler P."/>
            <person name="Weinmaier T."/>
            <person name="Penz T."/>
            <person name="Heinz E."/>
            <person name="Brunham R.C."/>
            <person name="Read T.D."/>
            <person name="Bavoil P.M."/>
            <person name="Sachse K."/>
            <person name="Kahane S."/>
            <person name="Friedman M.G."/>
            <person name="Rattei T."/>
            <person name="Myers G.S.A."/>
            <person name="Horn M."/>
        </authorList>
    </citation>
    <scope>NUCLEOTIDE SEQUENCE</scope>
    <source>
        <strain>Z</strain>
    </source>
</reference>
<dbReference type="AlphaFoldDB" id="F8L8M1"/>
<evidence type="ECO:0000313" key="1">
    <source>
        <dbReference type="EMBL" id="CCB89160.1"/>
    </source>
</evidence>
<gene>
    <name evidence="1" type="ordered locus">SNE_A12830</name>
</gene>
<proteinExistence type="predicted"/>
<protein>
    <submittedName>
        <fullName evidence="1">Uncharacterized protein</fullName>
    </submittedName>
</protein>
<name>F8L8M1_SIMNZ</name>
<dbReference type="HOGENOM" id="CLU_3029979_0_0_0"/>
<dbReference type="Proteomes" id="UP000000496">
    <property type="component" value="Chromosome gsn.131"/>
</dbReference>
<accession>F8L8M1</accession>
<dbReference type="EMBL" id="FR872582">
    <property type="protein sequence ID" value="CCB89160.1"/>
    <property type="molecule type" value="Genomic_DNA"/>
</dbReference>